<keyword evidence="1" id="KW-0732">Signal</keyword>
<protein>
    <recommendedName>
        <fullName evidence="4">O-fucosyltransferase family protein</fullName>
    </recommendedName>
</protein>
<keyword evidence="3" id="KW-1185">Reference proteome</keyword>
<dbReference type="Proteomes" id="UP000747399">
    <property type="component" value="Unassembled WGS sequence"/>
</dbReference>
<feature type="signal peptide" evidence="1">
    <location>
        <begin position="1"/>
        <end position="20"/>
    </location>
</feature>
<evidence type="ECO:0000313" key="3">
    <source>
        <dbReference type="Proteomes" id="UP000747399"/>
    </source>
</evidence>
<evidence type="ECO:0000313" key="2">
    <source>
        <dbReference type="EMBL" id="GIL59542.1"/>
    </source>
</evidence>
<gene>
    <name evidence="2" type="ORF">Vafri_14293</name>
</gene>
<dbReference type="EMBL" id="BNCO01000035">
    <property type="protein sequence ID" value="GIL59542.1"/>
    <property type="molecule type" value="Genomic_DNA"/>
</dbReference>
<evidence type="ECO:0000256" key="1">
    <source>
        <dbReference type="SAM" id="SignalP"/>
    </source>
</evidence>
<accession>A0A8J4BFB0</accession>
<sequence>MKLLFLLCLTIVLWPSRIAAFNQTLCNQERSLWMDEYREFHRINRVAQGARYLVYYCGPNQSTCGGTGDRVRGMLYLLRAAAVHRMIFIAKWSQSNNLPLILEPNEIDWRTEGLPDSVLSTIGKEHNTFSDAEFFTTVERGGVHLERWAQTPIHTTTAWPASIVDHRIWNTTLWWSNFLTLLGPLGGVPKDRRERWLREFEWYIDISSCWWHYAFKPTEAVVRKAQESLEAAYVLQPGITPPSFVAWHWRTGGQLGETTIIRAENQEFFKPRLQQLISCINCVRAMALSHAVTVPVLIVTDLNLFRPWIRSGGMGPGVTTLPSIAVHVGQTDGEPEHLVNIMAEALVISKAKCLLISQSGFSNIALMMRTGPLCFEHIDVCLQEQESLFAGVKVR</sequence>
<name>A0A8J4BFB0_9CHLO</name>
<organism evidence="2 3">
    <name type="scientific">Volvox africanus</name>
    <dbReference type="NCBI Taxonomy" id="51714"/>
    <lineage>
        <taxon>Eukaryota</taxon>
        <taxon>Viridiplantae</taxon>
        <taxon>Chlorophyta</taxon>
        <taxon>core chlorophytes</taxon>
        <taxon>Chlorophyceae</taxon>
        <taxon>CS clade</taxon>
        <taxon>Chlamydomonadales</taxon>
        <taxon>Volvocaceae</taxon>
        <taxon>Volvox</taxon>
    </lineage>
</organism>
<dbReference type="AlphaFoldDB" id="A0A8J4BFB0"/>
<feature type="chain" id="PRO_5035249364" description="O-fucosyltransferase family protein" evidence="1">
    <location>
        <begin position="21"/>
        <end position="395"/>
    </location>
</feature>
<comment type="caution">
    <text evidence="2">The sequence shown here is derived from an EMBL/GenBank/DDBJ whole genome shotgun (WGS) entry which is preliminary data.</text>
</comment>
<evidence type="ECO:0008006" key="4">
    <source>
        <dbReference type="Google" id="ProtNLM"/>
    </source>
</evidence>
<reference evidence="2" key="1">
    <citation type="journal article" date="2021" name="Proc. Natl. Acad. Sci. U.S.A.">
        <title>Three genomes in the algal genus Volvox reveal the fate of a haploid sex-determining region after a transition to homothallism.</title>
        <authorList>
            <person name="Yamamoto K."/>
            <person name="Hamaji T."/>
            <person name="Kawai-Toyooka H."/>
            <person name="Matsuzaki R."/>
            <person name="Takahashi F."/>
            <person name="Nishimura Y."/>
            <person name="Kawachi M."/>
            <person name="Noguchi H."/>
            <person name="Minakuchi Y."/>
            <person name="Umen J.G."/>
            <person name="Toyoda A."/>
            <person name="Nozaki H."/>
        </authorList>
    </citation>
    <scope>NUCLEOTIDE SEQUENCE</scope>
    <source>
        <strain evidence="2">NIES-3780</strain>
    </source>
</reference>
<proteinExistence type="predicted"/>